<evidence type="ECO:0000256" key="1">
    <source>
        <dbReference type="SAM" id="MobiDB-lite"/>
    </source>
</evidence>
<feature type="compositionally biased region" description="Acidic residues" evidence="1">
    <location>
        <begin position="1"/>
        <end position="12"/>
    </location>
</feature>
<comment type="caution">
    <text evidence="2">The sequence shown here is derived from an EMBL/GenBank/DDBJ whole genome shotgun (WGS) entry which is preliminary data.</text>
</comment>
<reference evidence="2 3" key="1">
    <citation type="journal article" date="2012" name="Genome Biol.">
        <title>Genome and low-iron response of an oceanic diatom adapted to chronic iron limitation.</title>
        <authorList>
            <person name="Lommer M."/>
            <person name="Specht M."/>
            <person name="Roy A.S."/>
            <person name="Kraemer L."/>
            <person name="Andreson R."/>
            <person name="Gutowska M.A."/>
            <person name="Wolf J."/>
            <person name="Bergner S.V."/>
            <person name="Schilhabel M.B."/>
            <person name="Klostermeier U.C."/>
            <person name="Beiko R.G."/>
            <person name="Rosenstiel P."/>
            <person name="Hippler M."/>
            <person name="Laroche J."/>
        </authorList>
    </citation>
    <scope>NUCLEOTIDE SEQUENCE [LARGE SCALE GENOMIC DNA]</scope>
    <source>
        <strain evidence="2 3">CCMP1005</strain>
    </source>
</reference>
<keyword evidence="3" id="KW-1185">Reference proteome</keyword>
<dbReference type="Proteomes" id="UP000266841">
    <property type="component" value="Unassembled WGS sequence"/>
</dbReference>
<evidence type="ECO:0000313" key="2">
    <source>
        <dbReference type="EMBL" id="EJK43799.1"/>
    </source>
</evidence>
<accession>K0QZP3</accession>
<name>K0QZP3_THAOC</name>
<feature type="non-terminal residue" evidence="2">
    <location>
        <position position="32"/>
    </location>
</feature>
<organism evidence="2 3">
    <name type="scientific">Thalassiosira oceanica</name>
    <name type="common">Marine diatom</name>
    <dbReference type="NCBI Taxonomy" id="159749"/>
    <lineage>
        <taxon>Eukaryota</taxon>
        <taxon>Sar</taxon>
        <taxon>Stramenopiles</taxon>
        <taxon>Ochrophyta</taxon>
        <taxon>Bacillariophyta</taxon>
        <taxon>Coscinodiscophyceae</taxon>
        <taxon>Thalassiosirophycidae</taxon>
        <taxon>Thalassiosirales</taxon>
        <taxon>Thalassiosiraceae</taxon>
        <taxon>Thalassiosira</taxon>
    </lineage>
</organism>
<dbReference type="EMBL" id="AGNL01050617">
    <property type="protein sequence ID" value="EJK43799.1"/>
    <property type="molecule type" value="Genomic_DNA"/>
</dbReference>
<evidence type="ECO:0000313" key="3">
    <source>
        <dbReference type="Proteomes" id="UP000266841"/>
    </source>
</evidence>
<proteinExistence type="predicted"/>
<protein>
    <submittedName>
        <fullName evidence="2">Uncharacterized protein</fullName>
    </submittedName>
</protein>
<sequence length="32" mass="3744">MSPDDDDDDGAENEMQQAWRAEILEKRRPHST</sequence>
<dbReference type="AlphaFoldDB" id="K0QZP3"/>
<gene>
    <name evidence="2" type="ORF">THAOC_37722</name>
</gene>
<feature type="region of interest" description="Disordered" evidence="1">
    <location>
        <begin position="1"/>
        <end position="32"/>
    </location>
</feature>